<feature type="compositionally biased region" description="Polar residues" evidence="1">
    <location>
        <begin position="121"/>
        <end position="141"/>
    </location>
</feature>
<reference evidence="2 3" key="1">
    <citation type="journal article" date="2021" name="Plant Biotechnol. J.">
        <title>Multi-omics assisted identification of the key and species-specific regulatory components of drought-tolerant mechanisms in Gossypium stocksii.</title>
        <authorList>
            <person name="Yu D."/>
            <person name="Ke L."/>
            <person name="Zhang D."/>
            <person name="Wu Y."/>
            <person name="Sun Y."/>
            <person name="Mei J."/>
            <person name="Sun J."/>
            <person name="Sun Y."/>
        </authorList>
    </citation>
    <scope>NUCLEOTIDE SEQUENCE [LARGE SCALE GENOMIC DNA]</scope>
    <source>
        <strain evidence="3">cv. E1</strain>
        <tissue evidence="2">Leaf</tissue>
    </source>
</reference>
<dbReference type="EMBL" id="JAIQCV010000002">
    <property type="protein sequence ID" value="KAH1121354.1"/>
    <property type="molecule type" value="Genomic_DNA"/>
</dbReference>
<evidence type="ECO:0000313" key="2">
    <source>
        <dbReference type="EMBL" id="KAH1121354.1"/>
    </source>
</evidence>
<accession>A0A9D4AHR2</accession>
<dbReference type="AlphaFoldDB" id="A0A9D4AHR2"/>
<gene>
    <name evidence="2" type="ORF">J1N35_004514</name>
</gene>
<sequence>MTPSSPSAMQSATPMASNFSDGADNRFFSTKKISRKADLSMQDFLMKVKGYCDRLVGCGEVISEQEHVTTILNVVTIITAIQVPYSVQGVTTLLLDAEARQQLTTLETSSSANMLYHSPAVSDSNSVSTPAYRPTSNTSSRGRGHFSVSRV</sequence>
<evidence type="ECO:0000313" key="3">
    <source>
        <dbReference type="Proteomes" id="UP000828251"/>
    </source>
</evidence>
<organism evidence="2 3">
    <name type="scientific">Gossypium stocksii</name>
    <dbReference type="NCBI Taxonomy" id="47602"/>
    <lineage>
        <taxon>Eukaryota</taxon>
        <taxon>Viridiplantae</taxon>
        <taxon>Streptophyta</taxon>
        <taxon>Embryophyta</taxon>
        <taxon>Tracheophyta</taxon>
        <taxon>Spermatophyta</taxon>
        <taxon>Magnoliopsida</taxon>
        <taxon>eudicotyledons</taxon>
        <taxon>Gunneridae</taxon>
        <taxon>Pentapetalae</taxon>
        <taxon>rosids</taxon>
        <taxon>malvids</taxon>
        <taxon>Malvales</taxon>
        <taxon>Malvaceae</taxon>
        <taxon>Malvoideae</taxon>
        <taxon>Gossypium</taxon>
    </lineage>
</organism>
<name>A0A9D4AHR2_9ROSI</name>
<feature type="region of interest" description="Disordered" evidence="1">
    <location>
        <begin position="119"/>
        <end position="151"/>
    </location>
</feature>
<dbReference type="OrthoDB" id="1001754at2759"/>
<proteinExistence type="predicted"/>
<keyword evidence="3" id="KW-1185">Reference proteome</keyword>
<comment type="caution">
    <text evidence="2">The sequence shown here is derived from an EMBL/GenBank/DDBJ whole genome shotgun (WGS) entry which is preliminary data.</text>
</comment>
<dbReference type="Proteomes" id="UP000828251">
    <property type="component" value="Unassembled WGS sequence"/>
</dbReference>
<evidence type="ECO:0000256" key="1">
    <source>
        <dbReference type="SAM" id="MobiDB-lite"/>
    </source>
</evidence>
<dbReference type="PANTHER" id="PTHR47481">
    <property type="match status" value="1"/>
</dbReference>
<dbReference type="PANTHER" id="PTHR47481:SF30">
    <property type="entry name" value="CCHC-TYPE DOMAIN-CONTAINING PROTEIN"/>
    <property type="match status" value="1"/>
</dbReference>
<protein>
    <submittedName>
        <fullName evidence="2">Uncharacterized protein</fullName>
    </submittedName>
</protein>